<dbReference type="Proteomes" id="UP000076587">
    <property type="component" value="Unassembled WGS sequence"/>
</dbReference>
<reference evidence="1 2" key="1">
    <citation type="submission" date="2013-07" db="EMBL/GenBank/DDBJ databases">
        <title>Comparative Genomic and Metabolomic Analysis of Twelve Strains of Pseudoalteromonas luteoviolacea.</title>
        <authorList>
            <person name="Vynne N.G."/>
            <person name="Mansson M."/>
            <person name="Gram L."/>
        </authorList>
    </citation>
    <scope>NUCLEOTIDE SEQUENCE [LARGE SCALE GENOMIC DNA]</scope>
    <source>
        <strain evidence="1 2">NCIMB 1942</strain>
    </source>
</reference>
<dbReference type="InterPro" id="IPR009003">
    <property type="entry name" value="Peptidase_S1_PA"/>
</dbReference>
<evidence type="ECO:0008006" key="3">
    <source>
        <dbReference type="Google" id="ProtNLM"/>
    </source>
</evidence>
<evidence type="ECO:0000313" key="2">
    <source>
        <dbReference type="Proteomes" id="UP000076587"/>
    </source>
</evidence>
<evidence type="ECO:0000313" key="1">
    <source>
        <dbReference type="EMBL" id="KZN57741.1"/>
    </source>
</evidence>
<organism evidence="1 2">
    <name type="scientific">Pseudoalteromonas luteoviolacea NCIMB 1942</name>
    <dbReference type="NCBI Taxonomy" id="1365253"/>
    <lineage>
        <taxon>Bacteria</taxon>
        <taxon>Pseudomonadati</taxon>
        <taxon>Pseudomonadota</taxon>
        <taxon>Gammaproteobacteria</taxon>
        <taxon>Alteromonadales</taxon>
        <taxon>Pseudoalteromonadaceae</taxon>
        <taxon>Pseudoalteromonas</taxon>
    </lineage>
</organism>
<protein>
    <recommendedName>
        <fullName evidence="3">Peptidase S1 domain-containing protein</fullName>
    </recommendedName>
</protein>
<dbReference type="AlphaFoldDB" id="A0A167H854"/>
<dbReference type="SUPFAM" id="SSF50494">
    <property type="entry name" value="Trypsin-like serine proteases"/>
    <property type="match status" value="1"/>
</dbReference>
<proteinExistence type="predicted"/>
<name>A0A167H854_9GAMM</name>
<sequence length="96" mass="10748">MLTILLLITGPVGTSQAAIDPEVLSSSTVRVIVKKPHGEMSVATGFIWLKPHWVVTALHVLDPEPKSKVIIDYGKKKSALLKFIGYYLRQIWCYLK</sequence>
<dbReference type="PATRIC" id="fig|1365253.3.peg.540"/>
<comment type="caution">
    <text evidence="1">The sequence shown here is derived from an EMBL/GenBank/DDBJ whole genome shotgun (WGS) entry which is preliminary data.</text>
</comment>
<gene>
    <name evidence="1" type="ORF">N482_04380</name>
</gene>
<dbReference type="EMBL" id="AUXT01000024">
    <property type="protein sequence ID" value="KZN57741.1"/>
    <property type="molecule type" value="Genomic_DNA"/>
</dbReference>
<accession>A0A167H854</accession>